<evidence type="ECO:0000313" key="2">
    <source>
        <dbReference type="EMBL" id="DAD79873.1"/>
    </source>
</evidence>
<keyword evidence="1" id="KW-0472">Membrane</keyword>
<reference evidence="2" key="1">
    <citation type="journal article" date="2021" name="Proc. Natl. Acad. Sci. U.S.A.">
        <title>A Catalog of Tens of Thousands of Viruses from Human Metagenomes Reveals Hidden Associations with Chronic Diseases.</title>
        <authorList>
            <person name="Tisza M.J."/>
            <person name="Buck C.B."/>
        </authorList>
    </citation>
    <scope>NUCLEOTIDE SEQUENCE</scope>
    <source>
        <strain evidence="2">CthrG7</strain>
    </source>
</reference>
<dbReference type="EMBL" id="BK014874">
    <property type="protein sequence ID" value="DAD79873.1"/>
    <property type="molecule type" value="Genomic_DNA"/>
</dbReference>
<evidence type="ECO:0000256" key="1">
    <source>
        <dbReference type="SAM" id="Phobius"/>
    </source>
</evidence>
<protein>
    <submittedName>
        <fullName evidence="2">Uncharacterized protein</fullName>
    </submittedName>
</protein>
<feature type="transmembrane region" description="Helical" evidence="1">
    <location>
        <begin position="12"/>
        <end position="29"/>
    </location>
</feature>
<keyword evidence="1" id="KW-0812">Transmembrane</keyword>
<name>A0A8S5MBZ4_9CAUD</name>
<keyword evidence="1" id="KW-1133">Transmembrane helix</keyword>
<sequence length="32" mass="4006">MPIKCQYLNNYEFNYIIILNFMLLFLFLCQNQ</sequence>
<organism evidence="2">
    <name type="scientific">Siphoviridae sp. cthrG7</name>
    <dbReference type="NCBI Taxonomy" id="2826428"/>
    <lineage>
        <taxon>Viruses</taxon>
        <taxon>Duplodnaviria</taxon>
        <taxon>Heunggongvirae</taxon>
        <taxon>Uroviricota</taxon>
        <taxon>Caudoviricetes</taxon>
    </lineage>
</organism>
<proteinExistence type="predicted"/>
<accession>A0A8S5MBZ4</accession>